<dbReference type="GO" id="GO:0071555">
    <property type="term" value="P:cell wall organization"/>
    <property type="evidence" value="ECO:0007669"/>
    <property type="project" value="UniProtKB-KW"/>
</dbReference>
<keyword evidence="5" id="KW-0012">Acyltransferase</keyword>
<dbReference type="KEGG" id="ppel:H6H00_14680"/>
<reference evidence="9 10" key="1">
    <citation type="submission" date="2020-08" db="EMBL/GenBank/DDBJ databases">
        <authorList>
            <person name="Mo P."/>
        </authorList>
    </citation>
    <scope>NUCLEOTIDE SEQUENCE [LARGE SCALE GENOMIC DNA]</scope>
    <source>
        <strain evidence="9 10">CGMCC 4.1532</strain>
    </source>
</reference>
<keyword evidence="4" id="KW-0573">Peptidoglycan synthesis</keyword>
<keyword evidence="6" id="KW-0961">Cell wall biogenesis/degradation</keyword>
<evidence type="ECO:0000259" key="8">
    <source>
        <dbReference type="Pfam" id="PF13480"/>
    </source>
</evidence>
<dbReference type="Pfam" id="PF13480">
    <property type="entry name" value="Acetyltransf_6"/>
    <property type="match status" value="1"/>
</dbReference>
<feature type="compositionally biased region" description="Polar residues" evidence="7">
    <location>
        <begin position="375"/>
        <end position="385"/>
    </location>
</feature>
<feature type="region of interest" description="Disordered" evidence="7">
    <location>
        <begin position="359"/>
        <end position="385"/>
    </location>
</feature>
<sequence>MHDDPTVTASVDPGPEVLASWDALVVRERAGDVAQLSGWSVLRGEAGFEPIYVLGRLRGELVGGALVLCKRLPLGGRVGYVSYGPLIGSHLDGEDRAAVLETVCAALEQVARRRTRMMFVQPPEDGDEVSRTLMRRGFRRSDAGVAPAASLRVDLTATEDELRKGLSRRLRTWTNQWSARGVSVRQGDVADLPMLAELLADTARHQGFTPFSPGYLQILHRELVETGRAIVFVGEVDGEPVAADVVTVCGDSAKVRFVGLDRSSTASHLNVPGAIRWESMRWAKANGHRWFDFGGLQASSIDVLFAEGGVDIEALAGPDRYKVKFGGAPFRYPPAVELVPSIAVRGLYDVVRRSSRGRRMLDRTKRRIRGGTATAPRTPSSRDPA</sequence>
<keyword evidence="2" id="KW-0808">Transferase</keyword>
<dbReference type="InterPro" id="IPR038740">
    <property type="entry name" value="BioF2-like_GNAT_dom"/>
</dbReference>
<evidence type="ECO:0000256" key="5">
    <source>
        <dbReference type="ARBA" id="ARBA00023315"/>
    </source>
</evidence>
<proteinExistence type="inferred from homology"/>
<evidence type="ECO:0000313" key="10">
    <source>
        <dbReference type="Proteomes" id="UP000515728"/>
    </source>
</evidence>
<feature type="compositionally biased region" description="Basic residues" evidence="7">
    <location>
        <begin position="359"/>
        <end position="369"/>
    </location>
</feature>
<dbReference type="RefSeq" id="WP_185721799.1">
    <property type="nucleotide sequence ID" value="NZ_BAAAWI010000001.1"/>
</dbReference>
<dbReference type="Gene3D" id="3.40.630.30">
    <property type="match status" value="2"/>
</dbReference>
<feature type="domain" description="BioF2-like acetyltransferase" evidence="8">
    <location>
        <begin position="181"/>
        <end position="295"/>
    </location>
</feature>
<evidence type="ECO:0000256" key="7">
    <source>
        <dbReference type="SAM" id="MobiDB-lite"/>
    </source>
</evidence>
<dbReference type="Proteomes" id="UP000515728">
    <property type="component" value="Chromosome"/>
</dbReference>
<evidence type="ECO:0000256" key="4">
    <source>
        <dbReference type="ARBA" id="ARBA00022984"/>
    </source>
</evidence>
<evidence type="ECO:0000256" key="2">
    <source>
        <dbReference type="ARBA" id="ARBA00022679"/>
    </source>
</evidence>
<gene>
    <name evidence="9" type="ORF">H6H00_14680</name>
</gene>
<evidence type="ECO:0000256" key="3">
    <source>
        <dbReference type="ARBA" id="ARBA00022960"/>
    </source>
</evidence>
<dbReference type="PANTHER" id="PTHR36174:SF1">
    <property type="entry name" value="LIPID II:GLYCINE GLYCYLTRANSFERASE"/>
    <property type="match status" value="1"/>
</dbReference>
<dbReference type="AlphaFoldDB" id="A0A7G7MQE0"/>
<dbReference type="EMBL" id="CP060131">
    <property type="protein sequence ID" value="QNG55001.1"/>
    <property type="molecule type" value="Genomic_DNA"/>
</dbReference>
<dbReference type="PANTHER" id="PTHR36174">
    <property type="entry name" value="LIPID II:GLYCINE GLYCYLTRANSFERASE"/>
    <property type="match status" value="1"/>
</dbReference>
<evidence type="ECO:0000256" key="6">
    <source>
        <dbReference type="ARBA" id="ARBA00023316"/>
    </source>
</evidence>
<evidence type="ECO:0000256" key="1">
    <source>
        <dbReference type="ARBA" id="ARBA00009943"/>
    </source>
</evidence>
<dbReference type="SUPFAM" id="SSF55729">
    <property type="entry name" value="Acyl-CoA N-acyltransferases (Nat)"/>
    <property type="match status" value="2"/>
</dbReference>
<protein>
    <submittedName>
        <fullName evidence="9">GNAT family N-acetyltransferase</fullName>
    </submittedName>
</protein>
<accession>A0A7G7MQE0</accession>
<dbReference type="PROSITE" id="PS51191">
    <property type="entry name" value="FEMABX"/>
    <property type="match status" value="1"/>
</dbReference>
<keyword evidence="10" id="KW-1185">Reference proteome</keyword>
<dbReference type="GO" id="GO:0008360">
    <property type="term" value="P:regulation of cell shape"/>
    <property type="evidence" value="ECO:0007669"/>
    <property type="project" value="UniProtKB-KW"/>
</dbReference>
<dbReference type="InterPro" id="IPR016181">
    <property type="entry name" value="Acyl_CoA_acyltransferase"/>
</dbReference>
<name>A0A7G7MQE0_9PSEU</name>
<dbReference type="InterPro" id="IPR050644">
    <property type="entry name" value="PG_Glycine_Bridge_Synth"/>
</dbReference>
<dbReference type="InterPro" id="IPR003447">
    <property type="entry name" value="FEMABX"/>
</dbReference>
<dbReference type="GO" id="GO:0009252">
    <property type="term" value="P:peptidoglycan biosynthetic process"/>
    <property type="evidence" value="ECO:0007669"/>
    <property type="project" value="UniProtKB-KW"/>
</dbReference>
<comment type="similarity">
    <text evidence="1">Belongs to the FemABX family.</text>
</comment>
<organism evidence="9 10">
    <name type="scientific">Pseudonocardia petroleophila</name>
    <dbReference type="NCBI Taxonomy" id="37331"/>
    <lineage>
        <taxon>Bacteria</taxon>
        <taxon>Bacillati</taxon>
        <taxon>Actinomycetota</taxon>
        <taxon>Actinomycetes</taxon>
        <taxon>Pseudonocardiales</taxon>
        <taxon>Pseudonocardiaceae</taxon>
        <taxon>Pseudonocardia</taxon>
    </lineage>
</organism>
<evidence type="ECO:0000313" key="9">
    <source>
        <dbReference type="EMBL" id="QNG55001.1"/>
    </source>
</evidence>
<dbReference type="GO" id="GO:0016755">
    <property type="term" value="F:aminoacyltransferase activity"/>
    <property type="evidence" value="ECO:0007669"/>
    <property type="project" value="InterPro"/>
</dbReference>
<keyword evidence="3" id="KW-0133">Cell shape</keyword>